<dbReference type="Gene3D" id="3.40.50.1010">
    <property type="entry name" value="5'-nuclease"/>
    <property type="match status" value="1"/>
</dbReference>
<feature type="region of interest" description="Disordered" evidence="1">
    <location>
        <begin position="1"/>
        <end position="23"/>
    </location>
</feature>
<dbReference type="PANTHER" id="PTHR35458:SF8">
    <property type="entry name" value="SLR0650 PROTEIN"/>
    <property type="match status" value="1"/>
</dbReference>
<name>A0A8J7Z1U9_9CYAN</name>
<comment type="caution">
    <text evidence="3">The sequence shown here is derived from an EMBL/GenBank/DDBJ whole genome shotgun (WGS) entry which is preliminary data.</text>
</comment>
<dbReference type="InterPro" id="IPR047140">
    <property type="entry name" value="LabA"/>
</dbReference>
<organism evidence="3 4">
    <name type="scientific">Myxacorys almedinensis A</name>
    <dbReference type="NCBI Taxonomy" id="2690445"/>
    <lineage>
        <taxon>Bacteria</taxon>
        <taxon>Bacillati</taxon>
        <taxon>Cyanobacteriota</taxon>
        <taxon>Cyanophyceae</taxon>
        <taxon>Leptolyngbyales</taxon>
        <taxon>Leptolyngbyaceae</taxon>
        <taxon>Myxacorys</taxon>
        <taxon>Myxacorys almedinensis</taxon>
    </lineage>
</organism>
<dbReference type="CDD" id="cd10911">
    <property type="entry name" value="PIN_LabA"/>
    <property type="match status" value="1"/>
</dbReference>
<gene>
    <name evidence="3" type="ORF">GS601_14650</name>
</gene>
<evidence type="ECO:0000256" key="1">
    <source>
        <dbReference type="SAM" id="MobiDB-lite"/>
    </source>
</evidence>
<protein>
    <submittedName>
        <fullName evidence="3">NYN domain-containing protein</fullName>
    </submittedName>
</protein>
<accession>A0A8J7Z1U9</accession>
<dbReference type="AlphaFoldDB" id="A0A8J7Z1U9"/>
<sequence>MQLVPRPDWNQSSPKPLDCAQEPTSSVVEEMRSPSETDDRVIIFIDGSNLFYAAMQLGLEIDYAKLLCYLTGKRRLLRAYFYTGVDRHNEKQQGFLLWMRRNGYRVVTKDLVQYPDGSKRANLDVEIAVDMVMLAKHCDVAVLLSGDGDLAYVVNHVAYQGTCVEVVSLPAMTNDGLIDVADRFIDLSAIRAQIQRSEPESRAHSVS</sequence>
<dbReference type="Proteomes" id="UP000646053">
    <property type="component" value="Unassembled WGS sequence"/>
</dbReference>
<dbReference type="GO" id="GO:0004540">
    <property type="term" value="F:RNA nuclease activity"/>
    <property type="evidence" value="ECO:0007669"/>
    <property type="project" value="InterPro"/>
</dbReference>
<dbReference type="EMBL" id="WVIE01000016">
    <property type="protein sequence ID" value="NDJ18517.1"/>
    <property type="molecule type" value="Genomic_DNA"/>
</dbReference>
<reference evidence="3" key="1">
    <citation type="submission" date="2019-12" db="EMBL/GenBank/DDBJ databases">
        <title>High-Quality draft genome sequences of three cyanobacteria isolated from the limestone walls of the Old Cathedral of Coimbra.</title>
        <authorList>
            <person name="Tiago I."/>
            <person name="Soares F."/>
            <person name="Portugal A."/>
        </authorList>
    </citation>
    <scope>NUCLEOTIDE SEQUENCE</scope>
    <source>
        <strain evidence="3">A</strain>
    </source>
</reference>
<keyword evidence="4" id="KW-1185">Reference proteome</keyword>
<dbReference type="PANTHER" id="PTHR35458">
    <property type="entry name" value="SLR0755 PROTEIN"/>
    <property type="match status" value="1"/>
</dbReference>
<evidence type="ECO:0000313" key="3">
    <source>
        <dbReference type="EMBL" id="NDJ18517.1"/>
    </source>
</evidence>
<dbReference type="InterPro" id="IPR021139">
    <property type="entry name" value="NYN"/>
</dbReference>
<evidence type="ECO:0000313" key="4">
    <source>
        <dbReference type="Proteomes" id="UP000646053"/>
    </source>
</evidence>
<feature type="domain" description="NYN" evidence="2">
    <location>
        <begin position="40"/>
        <end position="187"/>
    </location>
</feature>
<proteinExistence type="predicted"/>
<evidence type="ECO:0000259" key="2">
    <source>
        <dbReference type="Pfam" id="PF01936"/>
    </source>
</evidence>
<dbReference type="RefSeq" id="WP_162424039.1">
    <property type="nucleotide sequence ID" value="NZ_WVIE01000016.1"/>
</dbReference>
<dbReference type="Pfam" id="PF01936">
    <property type="entry name" value="NYN"/>
    <property type="match status" value="1"/>
</dbReference>